<sequence length="84" mass="9215">MKLKLAGPTSTALLLLAPISSAMTEVITLQPVQAENNWDYDVDNPALSDYDQLLQNAGPTDGIVDWYPNMNQWVQGDYAGFIAD</sequence>
<evidence type="ECO:0000313" key="2">
    <source>
        <dbReference type="EMBL" id="BDR56649.1"/>
    </source>
</evidence>
<reference evidence="2 3" key="1">
    <citation type="journal article" date="2023" name="Microbiol. Spectr.">
        <title>Symbiosis of Carpenter Bees with Uncharacterized Lactic Acid Bacteria Showing NAD Auxotrophy.</title>
        <authorList>
            <person name="Kawasaki S."/>
            <person name="Ozawa K."/>
            <person name="Mori T."/>
            <person name="Yamamoto A."/>
            <person name="Ito M."/>
            <person name="Ohkuma M."/>
            <person name="Sakamoto M."/>
            <person name="Matsutani M."/>
        </authorList>
    </citation>
    <scope>NUCLEOTIDE SEQUENCE [LARGE SCALE GENOMIC DNA]</scope>
    <source>
        <strain evidence="2 3">KimC2</strain>
    </source>
</reference>
<dbReference type="AlphaFoldDB" id="A0AAU9CZ05"/>
<protein>
    <submittedName>
        <fullName evidence="2">Uncharacterized protein</fullName>
    </submittedName>
</protein>
<keyword evidence="1" id="KW-0732">Signal</keyword>
<evidence type="ECO:0000313" key="3">
    <source>
        <dbReference type="Proteomes" id="UP001321804"/>
    </source>
</evidence>
<name>A0AAU9CZ05_9LACO</name>
<dbReference type="RefSeq" id="WP_317694966.1">
    <property type="nucleotide sequence ID" value="NZ_AP026801.1"/>
</dbReference>
<gene>
    <name evidence="2" type="ORF">KIMC2_12110</name>
</gene>
<dbReference type="EMBL" id="AP026801">
    <property type="protein sequence ID" value="BDR56649.1"/>
    <property type="molecule type" value="Genomic_DNA"/>
</dbReference>
<feature type="signal peptide" evidence="1">
    <location>
        <begin position="1"/>
        <end position="22"/>
    </location>
</feature>
<keyword evidence="3" id="KW-1185">Reference proteome</keyword>
<dbReference type="KEGG" id="xak:KIMC2_12110"/>
<dbReference type="Proteomes" id="UP001321804">
    <property type="component" value="Chromosome"/>
</dbReference>
<evidence type="ECO:0000256" key="1">
    <source>
        <dbReference type="SAM" id="SignalP"/>
    </source>
</evidence>
<organism evidence="2 3">
    <name type="scientific">Xylocopilactobacillus apis</name>
    <dbReference type="NCBI Taxonomy" id="2932183"/>
    <lineage>
        <taxon>Bacteria</taxon>
        <taxon>Bacillati</taxon>
        <taxon>Bacillota</taxon>
        <taxon>Bacilli</taxon>
        <taxon>Lactobacillales</taxon>
        <taxon>Lactobacillaceae</taxon>
        <taxon>Xylocopilactobacillus</taxon>
    </lineage>
</organism>
<proteinExistence type="predicted"/>
<accession>A0AAU9CZ05</accession>
<feature type="chain" id="PRO_5043560687" evidence="1">
    <location>
        <begin position="23"/>
        <end position="84"/>
    </location>
</feature>